<evidence type="ECO:0000259" key="1">
    <source>
        <dbReference type="Pfam" id="PF00646"/>
    </source>
</evidence>
<dbReference type="OrthoDB" id="10533322at2759"/>
<dbReference type="InterPro" id="IPR001810">
    <property type="entry name" value="F-box_dom"/>
</dbReference>
<dbReference type="AlphaFoldDB" id="A0A6A6QTE9"/>
<dbReference type="Gene3D" id="1.20.1280.50">
    <property type="match status" value="1"/>
</dbReference>
<name>A0A6A6QTE9_9PEZI</name>
<gene>
    <name evidence="2" type="ORF">BU16DRAFT_561739</name>
</gene>
<accession>A0A6A6QTE9</accession>
<keyword evidence="3" id="KW-1185">Reference proteome</keyword>
<dbReference type="Pfam" id="PF00646">
    <property type="entry name" value="F-box"/>
    <property type="match status" value="1"/>
</dbReference>
<reference evidence="2" key="1">
    <citation type="journal article" date="2020" name="Stud. Mycol.">
        <title>101 Dothideomycetes genomes: a test case for predicting lifestyles and emergence of pathogens.</title>
        <authorList>
            <person name="Haridas S."/>
            <person name="Albert R."/>
            <person name="Binder M."/>
            <person name="Bloem J."/>
            <person name="Labutti K."/>
            <person name="Salamov A."/>
            <person name="Andreopoulos B."/>
            <person name="Baker S."/>
            <person name="Barry K."/>
            <person name="Bills G."/>
            <person name="Bluhm B."/>
            <person name="Cannon C."/>
            <person name="Castanera R."/>
            <person name="Culley D."/>
            <person name="Daum C."/>
            <person name="Ezra D."/>
            <person name="Gonzalez J."/>
            <person name="Henrissat B."/>
            <person name="Kuo A."/>
            <person name="Liang C."/>
            <person name="Lipzen A."/>
            <person name="Lutzoni F."/>
            <person name="Magnuson J."/>
            <person name="Mondo S."/>
            <person name="Nolan M."/>
            <person name="Ohm R."/>
            <person name="Pangilinan J."/>
            <person name="Park H.-J."/>
            <person name="Ramirez L."/>
            <person name="Alfaro M."/>
            <person name="Sun H."/>
            <person name="Tritt A."/>
            <person name="Yoshinaga Y."/>
            <person name="Zwiers L.-H."/>
            <person name="Turgeon B."/>
            <person name="Goodwin S."/>
            <person name="Spatafora J."/>
            <person name="Crous P."/>
            <person name="Grigoriev I."/>
        </authorList>
    </citation>
    <scope>NUCLEOTIDE SEQUENCE</scope>
    <source>
        <strain evidence="2">CBS 269.34</strain>
    </source>
</reference>
<protein>
    <recommendedName>
        <fullName evidence="1">F-box domain-containing protein</fullName>
    </recommendedName>
</protein>
<dbReference type="Proteomes" id="UP000799750">
    <property type="component" value="Unassembled WGS sequence"/>
</dbReference>
<proteinExistence type="predicted"/>
<dbReference type="SUPFAM" id="SSF81383">
    <property type="entry name" value="F-box domain"/>
    <property type="match status" value="1"/>
</dbReference>
<sequence length="337" mass="38698">MPAPASAASRVLHTTELFELIASNLDVSDLIRCSKVSKQWNGIVKTSPTLKHIMWKDQLERLKSAHGAEGRQVNPVLGHFFSKCRFMNHAMYLKWNLLQIHWFYDPNTGSMPLYTGEIGNSILSGGFEYKNASCRDMFLNIDTRSDLYISVQRPGEQTVWATATIWNANGIRVGDFLDAMCNLGKVEQQLKRIDLNQTIEGWLQLAWVLVHLFAVLWTPSGQMWREWVWLQMRPARYPNTPCESTLECLHDLISTFPTFLILYLYPKGLLSSVSAHYKTLSGQNWAGIYEPISTVINFWSVHLHLEGPICIYYYVAINSLYDMVQSYIDLTATDFWV</sequence>
<dbReference type="EMBL" id="MU004189">
    <property type="protein sequence ID" value="KAF2495456.1"/>
    <property type="molecule type" value="Genomic_DNA"/>
</dbReference>
<organism evidence="2 3">
    <name type="scientific">Lophium mytilinum</name>
    <dbReference type="NCBI Taxonomy" id="390894"/>
    <lineage>
        <taxon>Eukaryota</taxon>
        <taxon>Fungi</taxon>
        <taxon>Dikarya</taxon>
        <taxon>Ascomycota</taxon>
        <taxon>Pezizomycotina</taxon>
        <taxon>Dothideomycetes</taxon>
        <taxon>Pleosporomycetidae</taxon>
        <taxon>Mytilinidiales</taxon>
        <taxon>Mytilinidiaceae</taxon>
        <taxon>Lophium</taxon>
    </lineage>
</organism>
<dbReference type="CDD" id="cd09917">
    <property type="entry name" value="F-box_SF"/>
    <property type="match status" value="1"/>
</dbReference>
<evidence type="ECO:0000313" key="3">
    <source>
        <dbReference type="Proteomes" id="UP000799750"/>
    </source>
</evidence>
<evidence type="ECO:0000313" key="2">
    <source>
        <dbReference type="EMBL" id="KAF2495456.1"/>
    </source>
</evidence>
<dbReference type="InterPro" id="IPR036047">
    <property type="entry name" value="F-box-like_dom_sf"/>
</dbReference>
<feature type="domain" description="F-box" evidence="1">
    <location>
        <begin position="16"/>
        <end position="48"/>
    </location>
</feature>